<keyword evidence="2" id="KW-0808">Transferase</keyword>
<gene>
    <name evidence="2" type="ORF">Tco_0656384</name>
</gene>
<keyword evidence="2" id="KW-0695">RNA-directed DNA polymerase</keyword>
<evidence type="ECO:0000259" key="1">
    <source>
        <dbReference type="PROSITE" id="PS50878"/>
    </source>
</evidence>
<dbReference type="InterPro" id="IPR000477">
    <property type="entry name" value="RT_dom"/>
</dbReference>
<evidence type="ECO:0000313" key="3">
    <source>
        <dbReference type="Proteomes" id="UP001151760"/>
    </source>
</evidence>
<accession>A0ABQ4X9T4</accession>
<reference evidence="2" key="1">
    <citation type="journal article" date="2022" name="Int. J. Mol. Sci.">
        <title>Draft Genome of Tanacetum Coccineum: Genomic Comparison of Closely Related Tanacetum-Family Plants.</title>
        <authorList>
            <person name="Yamashiro T."/>
            <person name="Shiraishi A."/>
            <person name="Nakayama K."/>
            <person name="Satake H."/>
        </authorList>
    </citation>
    <scope>NUCLEOTIDE SEQUENCE</scope>
</reference>
<dbReference type="PANTHER" id="PTHR33116">
    <property type="entry name" value="REVERSE TRANSCRIPTASE ZINC-BINDING DOMAIN-CONTAINING PROTEIN-RELATED-RELATED"/>
    <property type="match status" value="1"/>
</dbReference>
<keyword evidence="2" id="KW-0548">Nucleotidyltransferase</keyword>
<comment type="caution">
    <text evidence="2">The sequence shown here is derived from an EMBL/GenBank/DDBJ whole genome shotgun (WGS) entry which is preliminary data.</text>
</comment>
<evidence type="ECO:0000313" key="2">
    <source>
        <dbReference type="EMBL" id="GJS61600.1"/>
    </source>
</evidence>
<feature type="domain" description="Reverse transcriptase" evidence="1">
    <location>
        <begin position="1"/>
        <end position="98"/>
    </location>
</feature>
<proteinExistence type="predicted"/>
<dbReference type="EMBL" id="BQNB010009302">
    <property type="protein sequence ID" value="GJS61600.1"/>
    <property type="molecule type" value="Genomic_DNA"/>
</dbReference>
<dbReference type="GO" id="GO:0003964">
    <property type="term" value="F:RNA-directed DNA polymerase activity"/>
    <property type="evidence" value="ECO:0007669"/>
    <property type="project" value="UniProtKB-KW"/>
</dbReference>
<dbReference type="Proteomes" id="UP001151760">
    <property type="component" value="Unassembled WGS sequence"/>
</dbReference>
<organism evidence="2 3">
    <name type="scientific">Tanacetum coccineum</name>
    <dbReference type="NCBI Taxonomy" id="301880"/>
    <lineage>
        <taxon>Eukaryota</taxon>
        <taxon>Viridiplantae</taxon>
        <taxon>Streptophyta</taxon>
        <taxon>Embryophyta</taxon>
        <taxon>Tracheophyta</taxon>
        <taxon>Spermatophyta</taxon>
        <taxon>Magnoliopsida</taxon>
        <taxon>eudicotyledons</taxon>
        <taxon>Gunneridae</taxon>
        <taxon>Pentapetalae</taxon>
        <taxon>asterids</taxon>
        <taxon>campanulids</taxon>
        <taxon>Asterales</taxon>
        <taxon>Asteraceae</taxon>
        <taxon>Asteroideae</taxon>
        <taxon>Anthemideae</taxon>
        <taxon>Anthemidinae</taxon>
        <taxon>Tanacetum</taxon>
    </lineage>
</organism>
<dbReference type="PANTHER" id="PTHR33116:SF79">
    <property type="entry name" value="REVERSE TRANSCRIPTASE DOMAIN, ZINC FINGER, CCHC-TYPE-RELATED"/>
    <property type="match status" value="1"/>
</dbReference>
<reference evidence="2" key="2">
    <citation type="submission" date="2022-01" db="EMBL/GenBank/DDBJ databases">
        <authorList>
            <person name="Yamashiro T."/>
            <person name="Shiraishi A."/>
            <person name="Satake H."/>
            <person name="Nakayama K."/>
        </authorList>
    </citation>
    <scope>NUCLEOTIDE SEQUENCE</scope>
</reference>
<sequence length="187" mass="21138">MKADEDILRGVLVGEGDLMVSHLQYVDDTIIFGEWGRENTSNLMNILKCFEEVAGLKINLNKSKIYSVGVERGELDTMAHFMRCSVGEVPFTYLGLPVGVNMRRVSAWNEVIERFKSRLSEWKAKAMSFGGRLTLVKSVLGSLPLYYFSMFCVPSNVINALERVRKNFFWGGLGGGKKMAWVKIQRV</sequence>
<protein>
    <submittedName>
        <fullName evidence="2">Reverse transcriptase domain, reverse transcriptase zinc-binding domain protein</fullName>
    </submittedName>
</protein>
<name>A0ABQ4X9T4_9ASTR</name>
<keyword evidence="3" id="KW-1185">Reference proteome</keyword>
<dbReference type="PROSITE" id="PS50878">
    <property type="entry name" value="RT_POL"/>
    <property type="match status" value="1"/>
</dbReference>